<evidence type="ECO:0000259" key="3">
    <source>
        <dbReference type="Pfam" id="PF24564"/>
    </source>
</evidence>
<feature type="compositionally biased region" description="Polar residues" evidence="1">
    <location>
        <begin position="1"/>
        <end position="14"/>
    </location>
</feature>
<feature type="region of interest" description="Disordered" evidence="1">
    <location>
        <begin position="138"/>
        <end position="192"/>
    </location>
</feature>
<keyword evidence="5" id="KW-1185">Reference proteome</keyword>
<dbReference type="InterPro" id="IPR056024">
    <property type="entry name" value="DUF7605"/>
</dbReference>
<evidence type="ECO:0000256" key="1">
    <source>
        <dbReference type="SAM" id="MobiDB-lite"/>
    </source>
</evidence>
<dbReference type="RefSeq" id="XP_035342301.1">
    <property type="nucleotide sequence ID" value="XM_035486408.1"/>
</dbReference>
<feature type="compositionally biased region" description="Polar residues" evidence="1">
    <location>
        <begin position="81"/>
        <end position="121"/>
    </location>
</feature>
<accession>A0A7H8QSN3</accession>
<organism evidence="4 5">
    <name type="scientific">Talaromyces rugulosus</name>
    <name type="common">Penicillium rugulosum</name>
    <dbReference type="NCBI Taxonomy" id="121627"/>
    <lineage>
        <taxon>Eukaryota</taxon>
        <taxon>Fungi</taxon>
        <taxon>Dikarya</taxon>
        <taxon>Ascomycota</taxon>
        <taxon>Pezizomycotina</taxon>
        <taxon>Eurotiomycetes</taxon>
        <taxon>Eurotiomycetidae</taxon>
        <taxon>Eurotiales</taxon>
        <taxon>Trichocomaceae</taxon>
        <taxon>Talaromyces</taxon>
        <taxon>Talaromyces sect. Islandici</taxon>
    </lineage>
</organism>
<sequence>MAGSEISDTTSSSLGYGGHHDPDYPLPSIERDITPTSEGSGSSLASPIYTPSSSPGRTIISESSGYESLNGHLQTLRLGSLTPQASTSGSTNSTVQERSGTSPTPSIRVTPTPSSSLISSRGTEDLVEAVGALEIGHSRQPTQSPEPNDLLAHASTATTTRQSLSRPTTPSRRRRSSSGIDRSSHKVEDEEPPQVLFYEREVPAILTTARNITARLAQFLSISDLHQDQNSRIQNAYQTAIRLSTFQPSSVRIVGFVGDSGVGKSSLINSLLDRAEFTRASNSGAACTCVVTEYHFHDRDDYFIEIEYFTMQELRRQFEQLLGAYRQHKFPESPTMSAADREDLGKNAALAQSTFRASFRNKLDDHPEVLDTLPFSDAIDTMMGWVEQVLPSLGTQENSLRESFSDINQCSNRLTVLASETDERDQAYSWPLIRKLKVYLRSHILSRGLILADLPGLRDLNYARQNVTERYVRQCDLVFAIARIGRAKSDAGVKEVFQLARQASLPNIAVVCTQSDAIVPIQTRKDYPRESNRILEIEQDVLDQKGILASLEQEYIDFGDFPPTSMEESQDRFEVQQERDRALKLLSELEFQLSHYIINIRNRDVSSYLQSLYNSDLREGNLKTFCISNTIYWQERDKPTQKALPFLNLSGIIELRRYCIGIVAESHLKETINYMKHEIPTLLNSVQIWIDASLGDANAERKQEILNTVSAIQRELDDFVSPVSRINDISRELVAKFENQVGQYMRDRAQQWSASAGQTSLLWESFHHSSYAAFCRHDGTYKIGVQGDRCWNEEAMSSMKDAMEGVWNAFDGDVKSYLNQQYKSVDEVFRNVLRVIRASANSDRNLQAVLNSLTSALIHHQSLLLYDIENILEDFEEEMFTVQTDSLSPIRTSIVGQIMAETYGKAKVEYGRSSHLRQKKIIGSGFHSRTLFNNHRRLFKAQFLAISNTLQQTIKDIVFKQFALIGDDLATLRNENAVQESVTNPEFRIGLEIEVARAREDLRKAGTAIRDLIGDGSVLEAALMEE</sequence>
<evidence type="ECO:0000313" key="4">
    <source>
        <dbReference type="EMBL" id="QKX56123.1"/>
    </source>
</evidence>
<name>A0A7H8QSN3_TALRU</name>
<dbReference type="Gene3D" id="3.40.50.300">
    <property type="entry name" value="P-loop containing nucleotide triphosphate hydrolases"/>
    <property type="match status" value="2"/>
</dbReference>
<dbReference type="SUPFAM" id="SSF52540">
    <property type="entry name" value="P-loop containing nucleoside triphosphate hydrolases"/>
    <property type="match status" value="1"/>
</dbReference>
<dbReference type="OrthoDB" id="4222934at2759"/>
<dbReference type="GeneID" id="55990728"/>
<feature type="compositionally biased region" description="Low complexity" evidence="1">
    <location>
        <begin position="158"/>
        <end position="170"/>
    </location>
</feature>
<gene>
    <name evidence="4" type="ORF">TRUGW13939_03223</name>
</gene>
<evidence type="ECO:0008006" key="6">
    <source>
        <dbReference type="Google" id="ProtNLM"/>
    </source>
</evidence>
<dbReference type="PANTHER" id="PTHR36681:SF3">
    <property type="entry name" value="NUCLEAR GTPASE, GERMINAL CENTER-ASSOCIATED, TANDEM DUPLICATE 3"/>
    <property type="match status" value="1"/>
</dbReference>
<dbReference type="KEGG" id="trg:TRUGW13939_03223"/>
<protein>
    <recommendedName>
        <fullName evidence="6">G domain-containing protein</fullName>
    </recommendedName>
</protein>
<reference evidence="5" key="1">
    <citation type="submission" date="2020-06" db="EMBL/GenBank/DDBJ databases">
        <title>A chromosome-scale genome assembly of Talaromyces rugulosus W13939.</title>
        <authorList>
            <person name="Wang B."/>
            <person name="Guo L."/>
            <person name="Ye K."/>
            <person name="Wang L."/>
        </authorList>
    </citation>
    <scope>NUCLEOTIDE SEQUENCE [LARGE SCALE GENOMIC DNA]</scope>
    <source>
        <strain evidence="5">W13939</strain>
    </source>
</reference>
<feature type="domain" description="Dynamin N-terminal" evidence="2">
    <location>
        <begin position="254"/>
        <end position="493"/>
    </location>
</feature>
<dbReference type="Proteomes" id="UP000509510">
    <property type="component" value="Chromosome II"/>
</dbReference>
<dbReference type="EMBL" id="CP055899">
    <property type="protein sequence ID" value="QKX56123.1"/>
    <property type="molecule type" value="Genomic_DNA"/>
</dbReference>
<feature type="compositionally biased region" description="Polar residues" evidence="1">
    <location>
        <begin position="34"/>
        <end position="73"/>
    </location>
</feature>
<feature type="compositionally biased region" description="Basic and acidic residues" evidence="1">
    <location>
        <begin position="18"/>
        <end position="33"/>
    </location>
</feature>
<feature type="region of interest" description="Disordered" evidence="1">
    <location>
        <begin position="1"/>
        <end position="121"/>
    </location>
</feature>
<evidence type="ECO:0000259" key="2">
    <source>
        <dbReference type="Pfam" id="PF00350"/>
    </source>
</evidence>
<dbReference type="InterPro" id="IPR045063">
    <property type="entry name" value="Dynamin_N"/>
</dbReference>
<evidence type="ECO:0000313" key="5">
    <source>
        <dbReference type="Proteomes" id="UP000509510"/>
    </source>
</evidence>
<dbReference type="InterPro" id="IPR027417">
    <property type="entry name" value="P-loop_NTPase"/>
</dbReference>
<dbReference type="AlphaFoldDB" id="A0A7H8QSN3"/>
<dbReference type="Pfam" id="PF24564">
    <property type="entry name" value="DUF7605"/>
    <property type="match status" value="1"/>
</dbReference>
<feature type="domain" description="DUF7605" evidence="3">
    <location>
        <begin position="748"/>
        <end position="932"/>
    </location>
</feature>
<dbReference type="PANTHER" id="PTHR36681">
    <property type="entry name" value="NUCLEAR GTPASE, GERMINAL CENTER-ASSOCIATED, TANDEM DUPLICATE 3"/>
    <property type="match status" value="1"/>
</dbReference>
<proteinExistence type="predicted"/>
<dbReference type="Pfam" id="PF00350">
    <property type="entry name" value="Dynamin_N"/>
    <property type="match status" value="1"/>
</dbReference>